<reference evidence="6 7" key="1">
    <citation type="journal article" date="2024" name="Nat. Commun.">
        <title>Phylogenomics reveals the evolutionary origins of lichenization in chlorophyte algae.</title>
        <authorList>
            <person name="Puginier C."/>
            <person name="Libourel C."/>
            <person name="Otte J."/>
            <person name="Skaloud P."/>
            <person name="Haon M."/>
            <person name="Grisel S."/>
            <person name="Petersen M."/>
            <person name="Berrin J.G."/>
            <person name="Delaux P.M."/>
            <person name="Dal Grande F."/>
            <person name="Keller J."/>
        </authorList>
    </citation>
    <scope>NUCLEOTIDE SEQUENCE [LARGE SCALE GENOMIC DNA]</scope>
    <source>
        <strain evidence="6 7">SAG 2036</strain>
    </source>
</reference>
<feature type="compositionally biased region" description="Basic and acidic residues" evidence="5">
    <location>
        <begin position="65"/>
        <end position="97"/>
    </location>
</feature>
<dbReference type="Proteomes" id="UP001465755">
    <property type="component" value="Unassembled WGS sequence"/>
</dbReference>
<evidence type="ECO:0000313" key="7">
    <source>
        <dbReference type="Proteomes" id="UP001465755"/>
    </source>
</evidence>
<keyword evidence="4" id="KW-0539">Nucleus</keyword>
<feature type="compositionally biased region" description="Basic residues" evidence="5">
    <location>
        <begin position="53"/>
        <end position="64"/>
    </location>
</feature>
<evidence type="ECO:0000256" key="2">
    <source>
        <dbReference type="ARBA" id="ARBA00007175"/>
    </source>
</evidence>
<dbReference type="EMBL" id="JALJOQ010000049">
    <property type="protein sequence ID" value="KAK9804576.1"/>
    <property type="molecule type" value="Genomic_DNA"/>
</dbReference>
<evidence type="ECO:0008006" key="8">
    <source>
        <dbReference type="Google" id="ProtNLM"/>
    </source>
</evidence>
<organism evidence="6 7">
    <name type="scientific">Symbiochloris irregularis</name>
    <dbReference type="NCBI Taxonomy" id="706552"/>
    <lineage>
        <taxon>Eukaryota</taxon>
        <taxon>Viridiplantae</taxon>
        <taxon>Chlorophyta</taxon>
        <taxon>core chlorophytes</taxon>
        <taxon>Trebouxiophyceae</taxon>
        <taxon>Trebouxiales</taxon>
        <taxon>Trebouxiaceae</taxon>
        <taxon>Symbiochloris</taxon>
    </lineage>
</organism>
<dbReference type="Pfam" id="PF09805">
    <property type="entry name" value="Nop25"/>
    <property type="match status" value="1"/>
</dbReference>
<comment type="caution">
    <text evidence="6">The sequence shown here is derived from an EMBL/GenBank/DDBJ whole genome shotgun (WGS) entry which is preliminary data.</text>
</comment>
<evidence type="ECO:0000256" key="4">
    <source>
        <dbReference type="ARBA" id="ARBA00023242"/>
    </source>
</evidence>
<dbReference type="AlphaFoldDB" id="A0AAW1P4C1"/>
<dbReference type="InterPro" id="IPR019186">
    <property type="entry name" value="Nucleolar_protein_12"/>
</dbReference>
<keyword evidence="3" id="KW-0175">Coiled coil</keyword>
<comment type="subcellular location">
    <subcellularLocation>
        <location evidence="1">Nucleus</location>
        <location evidence="1">Nucleolus</location>
    </subcellularLocation>
</comment>
<comment type="similarity">
    <text evidence="2">Belongs to the RRP17 family.</text>
</comment>
<proteinExistence type="inferred from homology"/>
<dbReference type="PANTHER" id="PTHR14577:SF0">
    <property type="entry name" value="NUCLEOLAR PROTEIN 12"/>
    <property type="match status" value="1"/>
</dbReference>
<feature type="region of interest" description="Disordered" evidence="5">
    <location>
        <begin position="132"/>
        <end position="194"/>
    </location>
</feature>
<dbReference type="PANTHER" id="PTHR14577">
    <property type="entry name" value="NUCLEOLAR PROTEIN 12"/>
    <property type="match status" value="1"/>
</dbReference>
<evidence type="ECO:0000256" key="3">
    <source>
        <dbReference type="ARBA" id="ARBA00023054"/>
    </source>
</evidence>
<protein>
    <recommendedName>
        <fullName evidence="8">Nucleolar protein 12</fullName>
    </recommendedName>
</protein>
<keyword evidence="7" id="KW-1185">Reference proteome</keyword>
<evidence type="ECO:0000313" key="6">
    <source>
        <dbReference type="EMBL" id="KAK9804576.1"/>
    </source>
</evidence>
<evidence type="ECO:0000256" key="5">
    <source>
        <dbReference type="SAM" id="MobiDB-lite"/>
    </source>
</evidence>
<sequence>MPARSAADSSLLPQQPADHLLAAPHVSKRKRKHTGAPVVFDPQHHKEYITGFRQRKLDRRNRAKKQLEAKARRQRIDERAERKAKQRKELNLERYETASEDESSEKAQLQAAPVAEGGTVRQYQAGTMLTTVTTAPVSLHSDSDRQGGESGEDDSSGSEDASHGAAALGQRSPLYMGGQVQKVDKGKAAGRGSVLRVYKHTAKHLKDGGKHAKHRRKGGA</sequence>
<feature type="region of interest" description="Disordered" evidence="5">
    <location>
        <begin position="1"/>
        <end position="117"/>
    </location>
</feature>
<dbReference type="GO" id="GO:0005730">
    <property type="term" value="C:nucleolus"/>
    <property type="evidence" value="ECO:0007669"/>
    <property type="project" value="UniProtKB-SubCell"/>
</dbReference>
<evidence type="ECO:0000256" key="1">
    <source>
        <dbReference type="ARBA" id="ARBA00004604"/>
    </source>
</evidence>
<name>A0AAW1P4C1_9CHLO</name>
<gene>
    <name evidence="6" type="ORF">WJX73_001380</name>
</gene>
<accession>A0AAW1P4C1</accession>
<dbReference type="GO" id="GO:0019843">
    <property type="term" value="F:rRNA binding"/>
    <property type="evidence" value="ECO:0007669"/>
    <property type="project" value="TreeGrafter"/>
</dbReference>